<comment type="caution">
    <text evidence="3">The sequence shown here is derived from an EMBL/GenBank/DDBJ whole genome shotgun (WGS) entry which is preliminary data.</text>
</comment>
<dbReference type="InterPro" id="IPR012349">
    <property type="entry name" value="Split_barrel_FMN-bd"/>
</dbReference>
<dbReference type="InterPro" id="IPR050268">
    <property type="entry name" value="NADH-dep_flavin_reductase"/>
</dbReference>
<protein>
    <submittedName>
        <fullName evidence="3">Flavin reductase</fullName>
    </submittedName>
</protein>
<dbReference type="Pfam" id="PF01613">
    <property type="entry name" value="Flavin_Reduct"/>
    <property type="match status" value="1"/>
</dbReference>
<reference evidence="3 4" key="1">
    <citation type="submission" date="2019-03" db="EMBL/GenBank/DDBJ databases">
        <title>Draft genome sequences of novel Actinobacteria.</title>
        <authorList>
            <person name="Sahin N."/>
            <person name="Ay H."/>
            <person name="Saygin H."/>
        </authorList>
    </citation>
    <scope>NUCLEOTIDE SEQUENCE [LARGE SCALE GENOMIC DNA]</scope>
    <source>
        <strain evidence="3 4">H3C3</strain>
    </source>
</reference>
<dbReference type="PANTHER" id="PTHR30466:SF1">
    <property type="entry name" value="FMN REDUCTASE (NADH) RUTF"/>
    <property type="match status" value="1"/>
</dbReference>
<dbReference type="GO" id="GO:0010181">
    <property type="term" value="F:FMN binding"/>
    <property type="evidence" value="ECO:0007669"/>
    <property type="project" value="InterPro"/>
</dbReference>
<dbReference type="Gene3D" id="2.30.110.10">
    <property type="entry name" value="Electron Transport, Fmn-binding Protein, Chain A"/>
    <property type="match status" value="1"/>
</dbReference>
<accession>A0A4R5B3U9</accession>
<keyword evidence="4" id="KW-1185">Reference proteome</keyword>
<dbReference type="SUPFAM" id="SSF50475">
    <property type="entry name" value="FMN-binding split barrel"/>
    <property type="match status" value="1"/>
</dbReference>
<sequence>MTGGHRRAPSPSSGGQGVDPELYRQVVGRFATGVAVVTTVAGGADHAMTVNAFTSVSLEPLLVLFCAERIARFHDVVLETGLWAVSVLAEEMRDASQWFATRGRMLDGRLQGWEHTRGPATGAAIFAGAVAAMECRTYAVHDGGDHSIVVGEALGLDVPDPAAPALVFYEGRYRSLS</sequence>
<name>A0A4R5B3U9_9ACTN</name>
<evidence type="ECO:0000256" key="1">
    <source>
        <dbReference type="ARBA" id="ARBA00023002"/>
    </source>
</evidence>
<keyword evidence="1" id="KW-0560">Oxidoreductase</keyword>
<dbReference type="GO" id="GO:0042602">
    <property type="term" value="F:riboflavin reductase (NADPH) activity"/>
    <property type="evidence" value="ECO:0007669"/>
    <property type="project" value="TreeGrafter"/>
</dbReference>
<dbReference type="InterPro" id="IPR002563">
    <property type="entry name" value="Flavin_Rdtase-like_dom"/>
</dbReference>
<evidence type="ECO:0000313" key="4">
    <source>
        <dbReference type="Proteomes" id="UP000294513"/>
    </source>
</evidence>
<dbReference type="EMBL" id="SMKU01000196">
    <property type="protein sequence ID" value="TDD77802.1"/>
    <property type="molecule type" value="Genomic_DNA"/>
</dbReference>
<feature type="domain" description="Flavin reductase like" evidence="2">
    <location>
        <begin position="27"/>
        <end position="175"/>
    </location>
</feature>
<dbReference type="AlphaFoldDB" id="A0A4R5B3U9"/>
<dbReference type="PANTHER" id="PTHR30466">
    <property type="entry name" value="FLAVIN REDUCTASE"/>
    <property type="match status" value="1"/>
</dbReference>
<dbReference type="OrthoDB" id="9792858at2"/>
<gene>
    <name evidence="3" type="ORF">E1298_29495</name>
</gene>
<dbReference type="SMART" id="SM00903">
    <property type="entry name" value="Flavin_Reduct"/>
    <property type="match status" value="1"/>
</dbReference>
<proteinExistence type="predicted"/>
<dbReference type="Proteomes" id="UP000294513">
    <property type="component" value="Unassembled WGS sequence"/>
</dbReference>
<evidence type="ECO:0000259" key="2">
    <source>
        <dbReference type="SMART" id="SM00903"/>
    </source>
</evidence>
<dbReference type="RefSeq" id="WP_131898977.1">
    <property type="nucleotide sequence ID" value="NZ_SMKU01000196.1"/>
</dbReference>
<organism evidence="3 4">
    <name type="scientific">Actinomadura rubrisoli</name>
    <dbReference type="NCBI Taxonomy" id="2530368"/>
    <lineage>
        <taxon>Bacteria</taxon>
        <taxon>Bacillati</taxon>
        <taxon>Actinomycetota</taxon>
        <taxon>Actinomycetes</taxon>
        <taxon>Streptosporangiales</taxon>
        <taxon>Thermomonosporaceae</taxon>
        <taxon>Actinomadura</taxon>
    </lineage>
</organism>
<evidence type="ECO:0000313" key="3">
    <source>
        <dbReference type="EMBL" id="TDD77802.1"/>
    </source>
</evidence>